<dbReference type="AlphaFoldDB" id="A0A3M7RDC8"/>
<dbReference type="EMBL" id="REGN01003635">
    <property type="protein sequence ID" value="RNA21612.1"/>
    <property type="molecule type" value="Genomic_DNA"/>
</dbReference>
<reference evidence="1 2" key="1">
    <citation type="journal article" date="2018" name="Sci. Rep.">
        <title>Genomic signatures of local adaptation to the degree of environmental predictability in rotifers.</title>
        <authorList>
            <person name="Franch-Gras L."/>
            <person name="Hahn C."/>
            <person name="Garcia-Roger E.M."/>
            <person name="Carmona M.J."/>
            <person name="Serra M."/>
            <person name="Gomez A."/>
        </authorList>
    </citation>
    <scope>NUCLEOTIDE SEQUENCE [LARGE SCALE GENOMIC DNA]</scope>
    <source>
        <strain evidence="1">HYR1</strain>
    </source>
</reference>
<evidence type="ECO:0000313" key="1">
    <source>
        <dbReference type="EMBL" id="RNA21612.1"/>
    </source>
</evidence>
<evidence type="ECO:0000313" key="2">
    <source>
        <dbReference type="Proteomes" id="UP000276133"/>
    </source>
</evidence>
<organism evidence="1 2">
    <name type="scientific">Brachionus plicatilis</name>
    <name type="common">Marine rotifer</name>
    <name type="synonym">Brachionus muelleri</name>
    <dbReference type="NCBI Taxonomy" id="10195"/>
    <lineage>
        <taxon>Eukaryota</taxon>
        <taxon>Metazoa</taxon>
        <taxon>Spiralia</taxon>
        <taxon>Gnathifera</taxon>
        <taxon>Rotifera</taxon>
        <taxon>Eurotatoria</taxon>
        <taxon>Monogononta</taxon>
        <taxon>Pseudotrocha</taxon>
        <taxon>Ploima</taxon>
        <taxon>Brachionidae</taxon>
        <taxon>Brachionus</taxon>
    </lineage>
</organism>
<accession>A0A3M7RDC8</accession>
<proteinExistence type="predicted"/>
<protein>
    <submittedName>
        <fullName evidence="1">Uncharacterized protein</fullName>
    </submittedName>
</protein>
<gene>
    <name evidence="1" type="ORF">BpHYR1_030075</name>
</gene>
<sequence length="102" mass="11892">MKISVEKSCSVVFSKYKKESDNLNLKIYGNRIKIISKNGPTDICELSSRRYVNLTNFSVFVISAHLLKKNQLLMKLNPKTSIQLKTRDLKITYFFTDELRSR</sequence>
<dbReference type="Proteomes" id="UP000276133">
    <property type="component" value="Unassembled WGS sequence"/>
</dbReference>
<comment type="caution">
    <text evidence="1">The sequence shown here is derived from an EMBL/GenBank/DDBJ whole genome shotgun (WGS) entry which is preliminary data.</text>
</comment>
<name>A0A3M7RDC8_BRAPC</name>
<keyword evidence="2" id="KW-1185">Reference proteome</keyword>